<sequence>MRILIIGASGYLGNTIYKKLKESSSDEIYGTCCKSTRNELIQINVLNKLDVKKLISLKPDIIIWSIYDPEQEIALSQIGLNEIVNNLSKHVRLIYVSTTVGQGKDQSENVLPHKRIEDEYFYKYINGKIEGENIVKKHNNHLIVRPGSIYGYDYDGKMDSRMKALLDISKTGKKYSRTANMYSSYVNVEDLADAIIELAYKDITGIMNISGEDPVSYYDFYRCLAKLQGIDSSFIIPDYKEEDKYHNLNNDKRKLLLNTVIKEIGDNKLKD</sequence>
<dbReference type="InterPro" id="IPR029903">
    <property type="entry name" value="RmlD-like-bd"/>
</dbReference>
<protein>
    <recommendedName>
        <fullName evidence="2">dTDP-4-dehydrorhamnose reductase</fullName>
        <ecNumber evidence="2">1.1.1.133</ecNumber>
    </recommendedName>
</protein>
<dbReference type="SUPFAM" id="SSF51735">
    <property type="entry name" value="NAD(P)-binding Rossmann-fold domains"/>
    <property type="match status" value="1"/>
</dbReference>
<organism evidence="4 5">
    <name type="scientific">Clostridium neuense</name>
    <dbReference type="NCBI Taxonomy" id="1728934"/>
    <lineage>
        <taxon>Bacteria</taxon>
        <taxon>Bacillati</taxon>
        <taxon>Bacillota</taxon>
        <taxon>Clostridia</taxon>
        <taxon>Eubacteriales</taxon>
        <taxon>Clostridiaceae</taxon>
        <taxon>Clostridium</taxon>
    </lineage>
</organism>
<evidence type="ECO:0000313" key="4">
    <source>
        <dbReference type="EMBL" id="MFL0250668.1"/>
    </source>
</evidence>
<dbReference type="InterPro" id="IPR036291">
    <property type="entry name" value="NAD(P)-bd_dom_sf"/>
</dbReference>
<dbReference type="PANTHER" id="PTHR10491">
    <property type="entry name" value="DTDP-4-DEHYDRORHAMNOSE REDUCTASE"/>
    <property type="match status" value="1"/>
</dbReference>
<dbReference type="Pfam" id="PF04321">
    <property type="entry name" value="RmlD_sub_bind"/>
    <property type="match status" value="1"/>
</dbReference>
<evidence type="ECO:0000313" key="5">
    <source>
        <dbReference type="Proteomes" id="UP001623592"/>
    </source>
</evidence>
<comment type="pathway">
    <text evidence="2">Carbohydrate biosynthesis; dTDP-L-rhamnose biosynthesis.</text>
</comment>
<proteinExistence type="inferred from homology"/>
<keyword evidence="2" id="KW-0521">NADP</keyword>
<evidence type="ECO:0000256" key="1">
    <source>
        <dbReference type="ARBA" id="ARBA00010944"/>
    </source>
</evidence>
<accession>A0ABW8TDT9</accession>
<dbReference type="EC" id="1.1.1.133" evidence="2"/>
<dbReference type="Proteomes" id="UP001623592">
    <property type="component" value="Unassembled WGS sequence"/>
</dbReference>
<gene>
    <name evidence="4" type="ORF">ACJDT4_09570</name>
</gene>
<comment type="similarity">
    <text evidence="1 2">Belongs to the dTDP-4-dehydrorhamnose reductase family.</text>
</comment>
<dbReference type="RefSeq" id="WP_406787333.1">
    <property type="nucleotide sequence ID" value="NZ_JBJIAA010000007.1"/>
</dbReference>
<evidence type="ECO:0000259" key="3">
    <source>
        <dbReference type="Pfam" id="PF04321"/>
    </source>
</evidence>
<comment type="function">
    <text evidence="2">Catalyzes the reduction of dTDP-6-deoxy-L-lyxo-4-hexulose to yield dTDP-L-rhamnose.</text>
</comment>
<reference evidence="4 5" key="1">
    <citation type="submission" date="2024-11" db="EMBL/GenBank/DDBJ databases">
        <authorList>
            <person name="Heng Y.C."/>
            <person name="Lim A.C.H."/>
            <person name="Lee J.K.Y."/>
            <person name="Kittelmann S."/>
        </authorList>
    </citation>
    <scope>NUCLEOTIDE SEQUENCE [LARGE SCALE GENOMIC DNA]</scope>
    <source>
        <strain evidence="4 5">WILCCON 0114</strain>
    </source>
</reference>
<keyword evidence="5" id="KW-1185">Reference proteome</keyword>
<comment type="caution">
    <text evidence="4">The sequence shown here is derived from an EMBL/GenBank/DDBJ whole genome shotgun (WGS) entry which is preliminary data.</text>
</comment>
<evidence type="ECO:0000256" key="2">
    <source>
        <dbReference type="RuleBase" id="RU364082"/>
    </source>
</evidence>
<dbReference type="Gene3D" id="3.40.50.720">
    <property type="entry name" value="NAD(P)-binding Rossmann-like Domain"/>
    <property type="match status" value="1"/>
</dbReference>
<feature type="domain" description="RmlD-like substrate binding" evidence="3">
    <location>
        <begin position="1"/>
        <end position="237"/>
    </location>
</feature>
<dbReference type="InterPro" id="IPR005913">
    <property type="entry name" value="dTDP_dehydrorham_reduct"/>
</dbReference>
<dbReference type="PANTHER" id="PTHR10491:SF4">
    <property type="entry name" value="METHIONINE ADENOSYLTRANSFERASE 2 SUBUNIT BETA"/>
    <property type="match status" value="1"/>
</dbReference>
<dbReference type="EMBL" id="JBJIAA010000007">
    <property type="protein sequence ID" value="MFL0250668.1"/>
    <property type="molecule type" value="Genomic_DNA"/>
</dbReference>
<name>A0ABW8TDT9_9CLOT</name>
<keyword evidence="2" id="KW-0560">Oxidoreductase</keyword>